<evidence type="ECO:0000256" key="4">
    <source>
        <dbReference type="ARBA" id="ARBA00022777"/>
    </source>
</evidence>
<dbReference type="STRING" id="1267768.BV394_04020"/>
<dbReference type="Proteomes" id="UP000187266">
    <property type="component" value="Chromosome"/>
</dbReference>
<dbReference type="Gene3D" id="3.40.1190.20">
    <property type="match status" value="1"/>
</dbReference>
<keyword evidence="4 6" id="KW-0418">Kinase</keyword>
<dbReference type="InterPro" id="IPR050306">
    <property type="entry name" value="PfkB_Carbo_kinase"/>
</dbReference>
<dbReference type="GO" id="GO:0005524">
    <property type="term" value="F:ATP binding"/>
    <property type="evidence" value="ECO:0007669"/>
    <property type="project" value="UniProtKB-KW"/>
</dbReference>
<protein>
    <submittedName>
        <fullName evidence="6">Carbohydrate kinase</fullName>
    </submittedName>
</protein>
<keyword evidence="3" id="KW-0547">Nucleotide-binding</keyword>
<dbReference type="GO" id="GO:0016301">
    <property type="term" value="F:kinase activity"/>
    <property type="evidence" value="ECO:0007669"/>
    <property type="project" value="UniProtKB-KW"/>
</dbReference>
<sequence>MNRTSQGEKPSEILCLGEALIDMLPATTAEGAAAFQPVAGGAVMNTAVALGRLGVATGFAGPLSRDMFGTLLREHLEASGVDLSAAPLLDRPSTLAFVRLVDGHATYEFRDEETALRHLSPDELPAPDAATPALFAGGISLATEPCGSAIETWLRLHAPGRALILDPNIRPGFIRDPEAFRARLDRLLALGQVLKLSDEDLAWLAGPGTPVEQARSLLARGPAAVFVTRGGDGALAVSRDAVAEVPSRPVTVVDTVGAGDTFNAGLIAALSRRGKLTKAGLESLDEADLRAALELGAAAAAVTVSRRGANPPWQTELDAA</sequence>
<comment type="similarity">
    <text evidence="1">Belongs to the carbohydrate kinase PfkB family.</text>
</comment>
<dbReference type="InterPro" id="IPR011611">
    <property type="entry name" value="PfkB_dom"/>
</dbReference>
<dbReference type="AlphaFoldDB" id="A0A1U7DGH5"/>
<dbReference type="CDD" id="cd01167">
    <property type="entry name" value="bac_FRK"/>
    <property type="match status" value="1"/>
</dbReference>
<evidence type="ECO:0000256" key="3">
    <source>
        <dbReference type="ARBA" id="ARBA00022741"/>
    </source>
</evidence>
<accession>A0A2M9DF82</accession>
<dbReference type="PANTHER" id="PTHR43085:SF1">
    <property type="entry name" value="PSEUDOURIDINE KINASE-RELATED"/>
    <property type="match status" value="1"/>
</dbReference>
<dbReference type="OrthoDB" id="9795789at2"/>
<dbReference type="InterPro" id="IPR029056">
    <property type="entry name" value="Ribokinase-like"/>
</dbReference>
<dbReference type="RefSeq" id="WP_076979016.1">
    <property type="nucleotide sequence ID" value="NZ_CP019124.1"/>
</dbReference>
<evidence type="ECO:0000256" key="1">
    <source>
        <dbReference type="ARBA" id="ARBA00010688"/>
    </source>
</evidence>
<dbReference type="PROSITE" id="PS00584">
    <property type="entry name" value="PFKB_KINASES_2"/>
    <property type="match status" value="1"/>
</dbReference>
<evidence type="ECO:0000313" key="6">
    <source>
        <dbReference type="EMBL" id="APX88993.1"/>
    </source>
</evidence>
<accession>A0A1U7DGH5</accession>
<proteinExistence type="inferred from homology"/>
<keyword evidence="5" id="KW-0067">ATP-binding</keyword>
<gene>
    <name evidence="6" type="ORF">BV394_04020</name>
</gene>
<name>A0A1U7DGH5_9RHOB</name>
<dbReference type="EMBL" id="CP019124">
    <property type="protein sequence ID" value="APX88993.1"/>
    <property type="molecule type" value="Genomic_DNA"/>
</dbReference>
<evidence type="ECO:0000256" key="2">
    <source>
        <dbReference type="ARBA" id="ARBA00022679"/>
    </source>
</evidence>
<dbReference type="InterPro" id="IPR002173">
    <property type="entry name" value="Carboh/pur_kinase_PfkB_CS"/>
</dbReference>
<keyword evidence="7" id="KW-1185">Reference proteome</keyword>
<dbReference type="PANTHER" id="PTHR43085">
    <property type="entry name" value="HEXOKINASE FAMILY MEMBER"/>
    <property type="match status" value="1"/>
</dbReference>
<evidence type="ECO:0000313" key="7">
    <source>
        <dbReference type="Proteomes" id="UP000187266"/>
    </source>
</evidence>
<dbReference type="Pfam" id="PF00294">
    <property type="entry name" value="PfkB"/>
    <property type="match status" value="1"/>
</dbReference>
<dbReference type="SUPFAM" id="SSF53613">
    <property type="entry name" value="Ribokinase-like"/>
    <property type="match status" value="1"/>
</dbReference>
<keyword evidence="2" id="KW-0808">Transferase</keyword>
<organism evidence="6 7">
    <name type="scientific">Brevirhabdus pacifica</name>
    <dbReference type="NCBI Taxonomy" id="1267768"/>
    <lineage>
        <taxon>Bacteria</taxon>
        <taxon>Pseudomonadati</taxon>
        <taxon>Pseudomonadota</taxon>
        <taxon>Alphaproteobacteria</taxon>
        <taxon>Rhodobacterales</taxon>
        <taxon>Paracoccaceae</taxon>
        <taxon>Brevirhabdus</taxon>
    </lineage>
</organism>
<reference evidence="6 7" key="1">
    <citation type="submission" date="2017-01" db="EMBL/GenBank/DDBJ databases">
        <title>Genomic analysis of Xuhuaishuia manganoxidans DY6-4.</title>
        <authorList>
            <person name="Wang X."/>
        </authorList>
    </citation>
    <scope>NUCLEOTIDE SEQUENCE [LARGE SCALE GENOMIC DNA]</scope>
    <source>
        <strain evidence="6 7">DY6-4</strain>
    </source>
</reference>
<evidence type="ECO:0000256" key="5">
    <source>
        <dbReference type="ARBA" id="ARBA00022840"/>
    </source>
</evidence>